<dbReference type="FunFam" id="3.40.50.1820:FF:000002">
    <property type="entry name" value="S-formylglutathione hydrolase"/>
    <property type="match status" value="1"/>
</dbReference>
<dbReference type="PATRIC" id="fig|1318628.3.peg.2292"/>
<evidence type="ECO:0000313" key="8">
    <source>
        <dbReference type="EMBL" id="EON92241.1"/>
    </source>
</evidence>
<dbReference type="GO" id="GO:0052689">
    <property type="term" value="F:carboxylic ester hydrolase activity"/>
    <property type="evidence" value="ECO:0007669"/>
    <property type="project" value="UniProtKB-KW"/>
</dbReference>
<dbReference type="InterPro" id="IPR014186">
    <property type="entry name" value="S-formylglutathione_hydrol"/>
</dbReference>
<dbReference type="InterPro" id="IPR000801">
    <property type="entry name" value="Esterase-like"/>
</dbReference>
<organism evidence="8 9">
    <name type="scientific">Marinobacter lipolyticus SM19</name>
    <dbReference type="NCBI Taxonomy" id="1318628"/>
    <lineage>
        <taxon>Bacteria</taxon>
        <taxon>Pseudomonadati</taxon>
        <taxon>Pseudomonadota</taxon>
        <taxon>Gammaproteobacteria</taxon>
        <taxon>Pseudomonadales</taxon>
        <taxon>Marinobacteraceae</taxon>
        <taxon>Marinobacter</taxon>
    </lineage>
</organism>
<dbReference type="NCBIfam" id="TIGR02821">
    <property type="entry name" value="fghA_ester_D"/>
    <property type="match status" value="1"/>
</dbReference>
<proteinExistence type="inferred from homology"/>
<dbReference type="PANTHER" id="PTHR10061:SF1">
    <property type="entry name" value="S-FORMYLGLUTATHIONE HYDROLASE YEIG"/>
    <property type="match status" value="1"/>
</dbReference>
<reference evidence="8 9" key="1">
    <citation type="journal article" date="2013" name="Genome Announc.">
        <title>Draft Genome Sequence of the Moderately Halophilic Bacterium Marinobacter lipolyticus Strain SM19.</title>
        <authorList>
            <person name="Papke R.T."/>
            <person name="de la Haba R.R."/>
            <person name="Infante-Dominguez C."/>
            <person name="Perez D."/>
            <person name="Sanchez-Porro C."/>
            <person name="Lapierre P."/>
            <person name="Ventosa A."/>
        </authorList>
    </citation>
    <scope>NUCLEOTIDE SEQUENCE [LARGE SCALE GENOMIC DNA]</scope>
    <source>
        <strain evidence="8 9">SM19</strain>
    </source>
</reference>
<dbReference type="OrthoDB" id="9782200at2"/>
<evidence type="ECO:0000256" key="1">
    <source>
        <dbReference type="ARBA" id="ARBA00005622"/>
    </source>
</evidence>
<name>R8B0Y1_9GAMM</name>
<keyword evidence="2 7" id="KW-0719">Serine esterase</keyword>
<dbReference type="GO" id="GO:0046294">
    <property type="term" value="P:formaldehyde catabolic process"/>
    <property type="evidence" value="ECO:0007669"/>
    <property type="project" value="InterPro"/>
</dbReference>
<evidence type="ECO:0000256" key="3">
    <source>
        <dbReference type="ARBA" id="ARBA00022801"/>
    </source>
</evidence>
<comment type="similarity">
    <text evidence="1 7">Belongs to the esterase D family.</text>
</comment>
<evidence type="ECO:0000256" key="2">
    <source>
        <dbReference type="ARBA" id="ARBA00022487"/>
    </source>
</evidence>
<dbReference type="Proteomes" id="UP000016540">
    <property type="component" value="Unassembled WGS sequence"/>
</dbReference>
<dbReference type="GO" id="GO:0005829">
    <property type="term" value="C:cytosol"/>
    <property type="evidence" value="ECO:0007669"/>
    <property type="project" value="TreeGrafter"/>
</dbReference>
<dbReference type="RefSeq" id="WP_012138343.1">
    <property type="nucleotide sequence ID" value="NZ_KE007325.1"/>
</dbReference>
<dbReference type="InterPro" id="IPR029058">
    <property type="entry name" value="AB_hydrolase_fold"/>
</dbReference>
<accession>R8B0Y1</accession>
<sequence length="281" mass="31293">MELLSTNVCFEGEHRRYRHTAAALGCTMEFAVYLPPAAVGRNPRPVPALYWLSGLTCNDQNFMQKAGAQKQAARLGMAIVCPDTSPRGLGLPGEDDSYDFGTGAGFYINATEQPWAPHYRMYDYVVKELPQLVEDQLLLTDKRAISGHSMGGHGALICALKNPGRYASVSAFAPIANPSECPWGQKAFTGYLGTDRSRWEEWDATLLIPTARERLPLLVDQGTSDEFLDSQLNPDVLADACEKMHHHINLRMHRGYDHSYFFIASFIDDHLNHHAEALGLR</sequence>
<comment type="catalytic activity">
    <reaction evidence="4 7">
        <text>S-formylglutathione + H2O = formate + glutathione + H(+)</text>
        <dbReference type="Rhea" id="RHEA:14961"/>
        <dbReference type="ChEBI" id="CHEBI:15377"/>
        <dbReference type="ChEBI" id="CHEBI:15378"/>
        <dbReference type="ChEBI" id="CHEBI:15740"/>
        <dbReference type="ChEBI" id="CHEBI:57688"/>
        <dbReference type="ChEBI" id="CHEBI:57925"/>
        <dbReference type="EC" id="3.1.2.12"/>
    </reaction>
</comment>
<feature type="active site" description="Charge relay system" evidence="6">
    <location>
        <position position="225"/>
    </location>
</feature>
<comment type="caution">
    <text evidence="8">The sequence shown here is derived from an EMBL/GenBank/DDBJ whole genome shotgun (WGS) entry which is preliminary data.</text>
</comment>
<dbReference type="Gene3D" id="3.40.50.1820">
    <property type="entry name" value="alpha/beta hydrolase"/>
    <property type="match status" value="1"/>
</dbReference>
<comment type="function">
    <text evidence="7">Serine hydrolase involved in the detoxification of formaldehyde.</text>
</comment>
<dbReference type="GO" id="GO:0018738">
    <property type="term" value="F:S-formylglutathione hydrolase activity"/>
    <property type="evidence" value="ECO:0007669"/>
    <property type="project" value="UniProtKB-UniRule"/>
</dbReference>
<keyword evidence="9" id="KW-1185">Reference proteome</keyword>
<dbReference type="HOGENOM" id="CLU_056472_0_0_6"/>
<feature type="active site" description="Charge relay system" evidence="6">
    <location>
        <position position="149"/>
    </location>
</feature>
<dbReference type="EMBL" id="ASAD01000011">
    <property type="protein sequence ID" value="EON92241.1"/>
    <property type="molecule type" value="Genomic_DNA"/>
</dbReference>
<dbReference type="eggNOG" id="COG0627">
    <property type="taxonomic scope" value="Bacteria"/>
</dbReference>
<protein>
    <recommendedName>
        <fullName evidence="5 7">S-formylglutathione hydrolase</fullName>
        <ecNumber evidence="5 7">3.1.2.12</ecNumber>
    </recommendedName>
</protein>
<evidence type="ECO:0000256" key="5">
    <source>
        <dbReference type="NCBIfam" id="TIGR02821"/>
    </source>
</evidence>
<dbReference type="EC" id="3.1.2.12" evidence="5 7"/>
<dbReference type="Pfam" id="PF00756">
    <property type="entry name" value="Esterase"/>
    <property type="match status" value="1"/>
</dbReference>
<dbReference type="AlphaFoldDB" id="R8B0Y1"/>
<evidence type="ECO:0000256" key="7">
    <source>
        <dbReference type="RuleBase" id="RU363068"/>
    </source>
</evidence>
<feature type="active site" description="Charge relay system" evidence="6">
    <location>
        <position position="258"/>
    </location>
</feature>
<evidence type="ECO:0000256" key="6">
    <source>
        <dbReference type="PIRSR" id="PIRSR614186-1"/>
    </source>
</evidence>
<evidence type="ECO:0000313" key="9">
    <source>
        <dbReference type="Proteomes" id="UP000016540"/>
    </source>
</evidence>
<gene>
    <name evidence="8" type="ORF">MARLIPOL_11481</name>
</gene>
<keyword evidence="3 7" id="KW-0378">Hydrolase</keyword>
<dbReference type="PANTHER" id="PTHR10061">
    <property type="entry name" value="S-FORMYLGLUTATHIONE HYDROLASE"/>
    <property type="match status" value="1"/>
</dbReference>
<evidence type="ECO:0000256" key="4">
    <source>
        <dbReference type="ARBA" id="ARBA00047590"/>
    </source>
</evidence>
<dbReference type="SUPFAM" id="SSF53474">
    <property type="entry name" value="alpha/beta-Hydrolases"/>
    <property type="match status" value="1"/>
</dbReference>
<dbReference type="STRING" id="1318628.MARLIPOL_11481"/>